<dbReference type="InterPro" id="IPR057826">
    <property type="entry name" value="WWE_C20G8.02"/>
</dbReference>
<sequence length="844" mass="92796">MSSAPDLAPRSAVVRWFHATDAPKYDHSPFRPASTTSNTVTNASATVAEVPVVIHTVAGIITNAASLAAKAKAPTTWSAFSARDSAKIEETYQTIVTASTLNLPQPSPLVLVHEDFLFEVDVLKREIYPVYWHGPTFHVQRGTWFITPDNGTKFTPCDDNLSKQLEDGYKKFKPWLQYSPPLVNPSQSPTNSTIIILKSNEAINTATVSSATSNQLPAFLSASPSEKPPNVYKPEQKWALFGPYMNSHVVYTEKRAGVIISDQLGSKLARAVMSQISRNSDPQTWGTKVFRGWDEVQRTMIKNVSSSSSTTANNGKQRKLSTPGFDASISLPSVTATAESLIGNTGVDLFAVPNSEQQNTGTGESGSGDLSAKESHESLNGNNDDTKEDDNIVQDRQINHLVLVIHGVGQKMGERLESIDFAKARPASSSPLNSKGTFRKPVLPNMPEHGGVQVLPVQWRQKLEFGKRREKSITATDVEEQKALDDEVTRIKEPEIHVDDITLEGVASIRYLISDIVLDVLLYMTPKYRQEMVNHVVDEMNRIYHAYIQRNPNFNGKISLYGHSLGSVLAFDILCNQAYPIDVSMPSSFPLQQKLQSEMNLSDMIGRMDLDSSERSVNGLMERTEIQYKALDFKVDKFFAVGSPVALFLLLKGEILKARTNSENQQIENGVARPACNSLYNIFHPHDPVAYRFEPLACKALAKEKPVPIQYNKGGLKGTISGISDFSSGIVSRGLNMFSGLFVSPNPPAATLTGSQNGTALPAVGEPASDQEKSSKEKTLKDKANSTTATGLENVKLLNPHGRLDYVLQEGVLENQYLSSLSSHMNYWPDPDVAVFMLRELHNA</sequence>
<feature type="region of interest" description="Disordered" evidence="1">
    <location>
        <begin position="752"/>
        <end position="787"/>
    </location>
</feature>
<keyword evidence="4" id="KW-1185">Reference proteome</keyword>
<proteinExistence type="predicted"/>
<accession>A0AAD5XF87</accession>
<feature type="region of interest" description="Disordered" evidence="1">
    <location>
        <begin position="304"/>
        <end position="326"/>
    </location>
</feature>
<gene>
    <name evidence="3" type="ORF">HK100_000917</name>
</gene>
<dbReference type="GO" id="GO:0046872">
    <property type="term" value="F:metal ion binding"/>
    <property type="evidence" value="ECO:0007669"/>
    <property type="project" value="InterPro"/>
</dbReference>
<evidence type="ECO:0000313" key="4">
    <source>
        <dbReference type="Proteomes" id="UP001211907"/>
    </source>
</evidence>
<evidence type="ECO:0000313" key="3">
    <source>
        <dbReference type="EMBL" id="KAJ3116980.1"/>
    </source>
</evidence>
<dbReference type="InterPro" id="IPR029058">
    <property type="entry name" value="AB_hydrolase_fold"/>
</dbReference>
<dbReference type="Proteomes" id="UP001211907">
    <property type="component" value="Unassembled WGS sequence"/>
</dbReference>
<name>A0AAD5XF87_9FUNG</name>
<organism evidence="3 4">
    <name type="scientific">Physocladia obscura</name>
    <dbReference type="NCBI Taxonomy" id="109957"/>
    <lineage>
        <taxon>Eukaryota</taxon>
        <taxon>Fungi</taxon>
        <taxon>Fungi incertae sedis</taxon>
        <taxon>Chytridiomycota</taxon>
        <taxon>Chytridiomycota incertae sedis</taxon>
        <taxon>Chytridiomycetes</taxon>
        <taxon>Chytridiales</taxon>
        <taxon>Chytriomycetaceae</taxon>
        <taxon>Physocladia</taxon>
    </lineage>
</organism>
<dbReference type="PANTHER" id="PTHR23509:SF10">
    <property type="entry name" value="LD21067P"/>
    <property type="match status" value="1"/>
</dbReference>
<dbReference type="SMART" id="SM01127">
    <property type="entry name" value="DDHD"/>
    <property type="match status" value="1"/>
</dbReference>
<feature type="compositionally biased region" description="Basic and acidic residues" evidence="1">
    <location>
        <begin position="770"/>
        <end position="784"/>
    </location>
</feature>
<evidence type="ECO:0000259" key="2">
    <source>
        <dbReference type="PROSITE" id="PS51043"/>
    </source>
</evidence>
<dbReference type="InterPro" id="IPR004177">
    <property type="entry name" value="DDHD_dom"/>
</dbReference>
<dbReference type="GO" id="GO:0004620">
    <property type="term" value="F:phospholipase activity"/>
    <property type="evidence" value="ECO:0007669"/>
    <property type="project" value="TreeGrafter"/>
</dbReference>
<dbReference type="AlphaFoldDB" id="A0AAD5XF87"/>
<dbReference type="EMBL" id="JADGJH010001193">
    <property type="protein sequence ID" value="KAJ3116980.1"/>
    <property type="molecule type" value="Genomic_DNA"/>
</dbReference>
<dbReference type="InterPro" id="IPR055555">
    <property type="entry name" value="PA-PLA1_DUF7131"/>
</dbReference>
<dbReference type="GO" id="GO:0005737">
    <property type="term" value="C:cytoplasm"/>
    <property type="evidence" value="ECO:0007669"/>
    <property type="project" value="TreeGrafter"/>
</dbReference>
<dbReference type="Pfam" id="PF23463">
    <property type="entry name" value="WWE_2"/>
    <property type="match status" value="1"/>
</dbReference>
<dbReference type="Pfam" id="PF02862">
    <property type="entry name" value="DDHD"/>
    <property type="match status" value="1"/>
</dbReference>
<comment type="caution">
    <text evidence="3">The sequence shown here is derived from an EMBL/GenBank/DDBJ whole genome shotgun (WGS) entry which is preliminary data.</text>
</comment>
<dbReference type="SUPFAM" id="SSF53474">
    <property type="entry name" value="alpha/beta-Hydrolases"/>
    <property type="match status" value="1"/>
</dbReference>
<evidence type="ECO:0000256" key="1">
    <source>
        <dbReference type="SAM" id="MobiDB-lite"/>
    </source>
</evidence>
<dbReference type="PROSITE" id="PS51043">
    <property type="entry name" value="DDHD"/>
    <property type="match status" value="1"/>
</dbReference>
<protein>
    <recommendedName>
        <fullName evidence="2">DDHD domain-containing protein</fullName>
    </recommendedName>
</protein>
<dbReference type="Pfam" id="PF23465">
    <property type="entry name" value="DUF7131"/>
    <property type="match status" value="1"/>
</dbReference>
<reference evidence="3" key="1">
    <citation type="submission" date="2020-05" db="EMBL/GenBank/DDBJ databases">
        <title>Phylogenomic resolution of chytrid fungi.</title>
        <authorList>
            <person name="Stajich J.E."/>
            <person name="Amses K."/>
            <person name="Simmons R."/>
            <person name="Seto K."/>
            <person name="Myers J."/>
            <person name="Bonds A."/>
            <person name="Quandt C.A."/>
            <person name="Barry K."/>
            <person name="Liu P."/>
            <person name="Grigoriev I."/>
            <person name="Longcore J.E."/>
            <person name="James T.Y."/>
        </authorList>
    </citation>
    <scope>NUCLEOTIDE SEQUENCE</scope>
    <source>
        <strain evidence="3">JEL0513</strain>
    </source>
</reference>
<dbReference type="InterPro" id="IPR058055">
    <property type="entry name" value="PA-PLA1"/>
</dbReference>
<feature type="domain" description="DDHD" evidence="2">
    <location>
        <begin position="631"/>
        <end position="843"/>
    </location>
</feature>
<dbReference type="PANTHER" id="PTHR23509">
    <property type="entry name" value="PA-PL1 PHOSPHOLIPASE FAMILY"/>
    <property type="match status" value="1"/>
</dbReference>
<feature type="region of interest" description="Disordered" evidence="1">
    <location>
        <begin position="354"/>
        <end position="389"/>
    </location>
</feature>